<organism evidence="2">
    <name type="scientific">Symploca sp. SIO1C4</name>
    <dbReference type="NCBI Taxonomy" id="2607765"/>
    <lineage>
        <taxon>Bacteria</taxon>
        <taxon>Bacillati</taxon>
        <taxon>Cyanobacteriota</taxon>
        <taxon>Cyanophyceae</taxon>
        <taxon>Coleofasciculales</taxon>
        <taxon>Coleofasciculaceae</taxon>
        <taxon>Symploca</taxon>
    </lineage>
</organism>
<dbReference type="Gene3D" id="1.10.510.10">
    <property type="entry name" value="Transferase(Phosphotransferase) domain 1"/>
    <property type="match status" value="1"/>
</dbReference>
<evidence type="ECO:0000313" key="2">
    <source>
        <dbReference type="EMBL" id="NER30671.1"/>
    </source>
</evidence>
<dbReference type="InterPro" id="IPR000719">
    <property type="entry name" value="Prot_kinase_dom"/>
</dbReference>
<proteinExistence type="predicted"/>
<sequence length="405" mass="46047">DPKTGDYFKKLFCWPTGIVVQPHLGIIAPTYPENYFFTTGSWAGKEKESTWFVRPKLRQLLPTEEAGTWLNYFKICILLARAVRRMHQAGLAHSDLSNKNILIDPSSGQCVVIDIDSLVVPDLFPPDVLGTRGYIAPEVLSTIHLPLNDSKRKSPSANTDQHALAVLIYQYLLGRHPLEGPKIHPASSAEEQERLEMGSKALFIENPTDHSNRPQNLHVPYTALGSHLSKLLERSFVKGLHLVNERPAAIEWERGLLKTWDLLFPCRNIYCPSKWFILKDTTNVKCPFCGSKPKGNIPILRLRSQRRPGQWLLDGQLVVYHNLSLFKWHVFDNLRPGEEADRTPQAYFVFHQGQWLLINQNLSSLTSPKGNPVAPKSAVQLEDRVQFRLSQEPHGRIVEVQMLHV</sequence>
<feature type="domain" description="Protein kinase" evidence="1">
    <location>
        <begin position="1"/>
        <end position="264"/>
    </location>
</feature>
<dbReference type="Pfam" id="PF00069">
    <property type="entry name" value="Pkinase"/>
    <property type="match status" value="1"/>
</dbReference>
<dbReference type="PROSITE" id="PS50011">
    <property type="entry name" value="PROTEIN_KINASE_DOM"/>
    <property type="match status" value="1"/>
</dbReference>
<keyword evidence="2" id="KW-0808">Transferase</keyword>
<dbReference type="SUPFAM" id="SSF56112">
    <property type="entry name" value="Protein kinase-like (PK-like)"/>
    <property type="match status" value="1"/>
</dbReference>
<keyword evidence="2" id="KW-0723">Serine/threonine-protein kinase</keyword>
<reference evidence="2" key="1">
    <citation type="submission" date="2019-11" db="EMBL/GenBank/DDBJ databases">
        <title>Genomic insights into an expanded diversity of filamentous marine cyanobacteria reveals the extraordinary biosynthetic potential of Moorea and Okeania.</title>
        <authorList>
            <person name="Ferreira Leao T."/>
            <person name="Wang M."/>
            <person name="Moss N."/>
            <person name="Da Silva R."/>
            <person name="Sanders J."/>
            <person name="Nurk S."/>
            <person name="Gurevich A."/>
            <person name="Humphrey G."/>
            <person name="Reher R."/>
            <person name="Zhu Q."/>
            <person name="Belda-Ferre P."/>
            <person name="Glukhov E."/>
            <person name="Rex R."/>
            <person name="Dorrestein P.C."/>
            <person name="Knight R."/>
            <person name="Pevzner P."/>
            <person name="Gerwick W.H."/>
            <person name="Gerwick L."/>
        </authorList>
    </citation>
    <scope>NUCLEOTIDE SEQUENCE</scope>
    <source>
        <strain evidence="2">SIO1C4</strain>
    </source>
</reference>
<dbReference type="GO" id="GO:0005524">
    <property type="term" value="F:ATP binding"/>
    <property type="evidence" value="ECO:0007669"/>
    <property type="project" value="InterPro"/>
</dbReference>
<gene>
    <name evidence="2" type="ORF">F6J89_24405</name>
</gene>
<accession>A0A6B3NM73</accession>
<name>A0A6B3NM73_9CYAN</name>
<dbReference type="AlphaFoldDB" id="A0A6B3NM73"/>
<comment type="caution">
    <text evidence="2">The sequence shown here is derived from an EMBL/GenBank/DDBJ whole genome shotgun (WGS) entry which is preliminary data.</text>
</comment>
<dbReference type="EMBL" id="JAAHFQ010000616">
    <property type="protein sequence ID" value="NER30671.1"/>
    <property type="molecule type" value="Genomic_DNA"/>
</dbReference>
<evidence type="ECO:0000259" key="1">
    <source>
        <dbReference type="PROSITE" id="PS50011"/>
    </source>
</evidence>
<feature type="non-terminal residue" evidence="2">
    <location>
        <position position="1"/>
    </location>
</feature>
<protein>
    <submittedName>
        <fullName evidence="2">Serine/threonine protein kinase</fullName>
    </submittedName>
</protein>
<dbReference type="GO" id="GO:0004674">
    <property type="term" value="F:protein serine/threonine kinase activity"/>
    <property type="evidence" value="ECO:0007669"/>
    <property type="project" value="UniProtKB-KW"/>
</dbReference>
<dbReference type="InterPro" id="IPR011009">
    <property type="entry name" value="Kinase-like_dom_sf"/>
</dbReference>
<keyword evidence="2" id="KW-0418">Kinase</keyword>